<accession>A0ACD0NU60</accession>
<sequence length="870" mass="95827">MRGITDSCVSSLEEEERQTPPATLNSNHKRHNSDLIPSSEAGQASSRPPTSKRPRPIATENSDSRLSIDHNLSDASGGSGSSPSSFSPSSSSSSDPISQELALLKKGLQRLESHLANRGTDRDPASDATAEQVKVTARWSSEIYREVMDVLPPPSDFRSLITYLFQEAHWLIPVVNAEALRATWTQASSVERLTPEDGVTICMSLAAAALLLSENGHVDYKLESQPQPLYDRLVTRALRLYHHPSFKSAPTGPRMFVSTLITNIYKYGPERDDIYPVYVESIEEAERLNFFNEMHLDWLHLSEEEKELRRKVSWELILMDCWTSFYLKFPRKLKGLDINVGIPSYEPAPLRSVRSHASARTVARHPYEYPLIREIPRTDFPKLGVYLSYFIPEVAKSIEETRDLIASGHAPRRQEAMSICNKTWTKLKDFETLLEERFDLRERTVEELEAGDKVLHRKAAQALLLHCGIRHMESVILRPWLAESVDDRSQLRQEFREGCLRLARKTVATIPPIKVVLSKGLVPFFGSWVAVNLFNAATTLAIPIVKVCYNGDGARTAQALGEIRGVPAQSLGHDVSKGPGSPSTLSSLPDLKKVYNHGYGDTLRSSTDSNHDQPIPQADFERSTAEILMVLDMLSVLEKNPLAKIAKSLLSNLVEIHGFGKNREKTSSTSPSNLSLDTNSKLLRESANRGTNQYFSNFLPASQNLSQIVSTVTANVAGSAPTIQGCNRPIQDQVGPTPQQFIPQTTNITNFNSTLETCIERQGSGPVAHPVAVGGSGSYVGSKNGNFGAPRSFDSRTPATLNHNLTLDDEGWLDAFISIDSNFWKELMESGSSGGYPDGNEMPATAPQPGSTIATAVNSESGEVPGVQIA</sequence>
<reference evidence="1 2" key="1">
    <citation type="journal article" date="2018" name="Mol. Biol. Evol.">
        <title>Broad Genomic Sampling Reveals a Smut Pathogenic Ancestry of the Fungal Clade Ustilaginomycotina.</title>
        <authorList>
            <person name="Kijpornyongpan T."/>
            <person name="Mondo S.J."/>
            <person name="Barry K."/>
            <person name="Sandor L."/>
            <person name="Lee J."/>
            <person name="Lipzen A."/>
            <person name="Pangilinan J."/>
            <person name="LaButti K."/>
            <person name="Hainaut M."/>
            <person name="Henrissat B."/>
            <person name="Grigoriev I.V."/>
            <person name="Spatafora J.W."/>
            <person name="Aime M.C."/>
        </authorList>
    </citation>
    <scope>NUCLEOTIDE SEQUENCE [LARGE SCALE GENOMIC DNA]</scope>
    <source>
        <strain evidence="1 2">SA 807</strain>
    </source>
</reference>
<gene>
    <name evidence="1" type="ORF">IE53DRAFT_150512</name>
</gene>
<dbReference type="Proteomes" id="UP000245626">
    <property type="component" value="Unassembled WGS sequence"/>
</dbReference>
<keyword evidence="2" id="KW-1185">Reference proteome</keyword>
<organism evidence="1 2">
    <name type="scientific">Violaceomyces palustris</name>
    <dbReference type="NCBI Taxonomy" id="1673888"/>
    <lineage>
        <taxon>Eukaryota</taxon>
        <taxon>Fungi</taxon>
        <taxon>Dikarya</taxon>
        <taxon>Basidiomycota</taxon>
        <taxon>Ustilaginomycotina</taxon>
        <taxon>Ustilaginomycetes</taxon>
        <taxon>Violaceomycetales</taxon>
        <taxon>Violaceomycetaceae</taxon>
        <taxon>Violaceomyces</taxon>
    </lineage>
</organism>
<dbReference type="EMBL" id="KZ820064">
    <property type="protein sequence ID" value="PWN49346.1"/>
    <property type="molecule type" value="Genomic_DNA"/>
</dbReference>
<proteinExistence type="predicted"/>
<evidence type="ECO:0000313" key="1">
    <source>
        <dbReference type="EMBL" id="PWN49346.1"/>
    </source>
</evidence>
<evidence type="ECO:0000313" key="2">
    <source>
        <dbReference type="Proteomes" id="UP000245626"/>
    </source>
</evidence>
<name>A0ACD0NU60_9BASI</name>
<protein>
    <submittedName>
        <fullName evidence="1">Uncharacterized protein</fullName>
    </submittedName>
</protein>